<keyword evidence="4" id="KW-1185">Reference proteome</keyword>
<gene>
    <name evidence="3" type="ordered locus">Npun_R4605</name>
</gene>
<dbReference type="Proteomes" id="UP000001191">
    <property type="component" value="Chromosome"/>
</dbReference>
<dbReference type="Gene3D" id="2.30.30.140">
    <property type="match status" value="2"/>
</dbReference>
<reference evidence="3 4" key="2">
    <citation type="journal article" date="2013" name="Plant Physiol.">
        <title>A Nostoc punctiforme Sugar Transporter Necessary to Establish a Cyanobacterium-Plant Symbiosis.</title>
        <authorList>
            <person name="Ekman M."/>
            <person name="Picossi S."/>
            <person name="Campbell E.L."/>
            <person name="Meeks J.C."/>
            <person name="Flores E."/>
        </authorList>
    </citation>
    <scope>NUCLEOTIDE SEQUENCE [LARGE SCALE GENOMIC DNA]</scope>
    <source>
        <strain evidence="4">ATCC 29133 / PCC 73102</strain>
    </source>
</reference>
<dbReference type="STRING" id="63737.Npun_R4605"/>
<reference evidence="4" key="1">
    <citation type="submission" date="2008-04" db="EMBL/GenBank/DDBJ databases">
        <title>Complete sequence of chromosome of Nostoc punctiforme ATCC 29133.</title>
        <authorList>
            <consortium name="US DOE Joint Genome Institute"/>
            <person name="Copeland A."/>
            <person name="Lucas S."/>
            <person name="Lapidus A."/>
            <person name="Glavina del Rio T."/>
            <person name="Dalin E."/>
            <person name="Tice H."/>
            <person name="Pitluck S."/>
            <person name="Chain P."/>
            <person name="Malfatti S."/>
            <person name="Shin M."/>
            <person name="Vergez L."/>
            <person name="Schmutz J."/>
            <person name="Larimer F."/>
            <person name="Land M."/>
            <person name="Hauser L."/>
            <person name="Kyrpides N."/>
            <person name="Kim E."/>
            <person name="Meeks J.C."/>
            <person name="Elhai J."/>
            <person name="Campbell E.L."/>
            <person name="Thiel T."/>
            <person name="Longmire J."/>
            <person name="Potts M."/>
            <person name="Atlas R."/>
        </authorList>
    </citation>
    <scope>NUCLEOTIDE SEQUENCE [LARGE SCALE GENOMIC DNA]</scope>
    <source>
        <strain evidence="4">ATCC 29133 / PCC 73102</strain>
    </source>
</reference>
<dbReference type="SUPFAM" id="SSF54160">
    <property type="entry name" value="Chromo domain-like"/>
    <property type="match status" value="2"/>
</dbReference>
<name>B2IWV8_NOSP7</name>
<proteinExistence type="predicted"/>
<evidence type="ECO:0000259" key="2">
    <source>
        <dbReference type="Pfam" id="PF05641"/>
    </source>
</evidence>
<evidence type="ECO:0000313" key="4">
    <source>
        <dbReference type="Proteomes" id="UP000001191"/>
    </source>
</evidence>
<dbReference type="EnsemblBacteria" id="ACC82964">
    <property type="protein sequence ID" value="ACC82964"/>
    <property type="gene ID" value="Npun_R4605"/>
</dbReference>
<keyword evidence="1" id="KW-0732">Signal</keyword>
<dbReference type="InterPro" id="IPR016197">
    <property type="entry name" value="Chromo-like_dom_sf"/>
</dbReference>
<feature type="chain" id="PRO_5002777422" description="Agenet-like domain-containing protein" evidence="1">
    <location>
        <begin position="26"/>
        <end position="130"/>
    </location>
</feature>
<dbReference type="InterPro" id="IPR008395">
    <property type="entry name" value="Agenet-like_dom"/>
</dbReference>
<dbReference type="AlphaFoldDB" id="B2IWV8"/>
<accession>B2IWV8</accession>
<sequence length="130" mass="15047">MKNKVLFGAIFMATWVGTLIPGALAASPCSVGQKAEVLWKEKWYPATVLKVNNNDNCYITYEGYDSSWNEWVGAERFRASFEVGDAVRILWKRKWYKGQVLEVSNDLYKITYDGYDSSWDEWVEPSRVSR</sequence>
<dbReference type="RefSeq" id="WP_012410924.1">
    <property type="nucleotide sequence ID" value="NC_010628.1"/>
</dbReference>
<dbReference type="eggNOG" id="ENOG5033D51">
    <property type="taxonomic scope" value="Bacteria"/>
</dbReference>
<evidence type="ECO:0000256" key="1">
    <source>
        <dbReference type="SAM" id="SignalP"/>
    </source>
</evidence>
<dbReference type="HOGENOM" id="CLU_1935857_0_0_3"/>
<dbReference type="Pfam" id="PF05641">
    <property type="entry name" value="Agenet"/>
    <property type="match status" value="1"/>
</dbReference>
<feature type="domain" description="Agenet-like" evidence="2">
    <location>
        <begin position="32"/>
        <end position="78"/>
    </location>
</feature>
<dbReference type="KEGG" id="npu:Npun_R4605"/>
<dbReference type="EMBL" id="CP001037">
    <property type="protein sequence ID" value="ACC82964.1"/>
    <property type="molecule type" value="Genomic_DNA"/>
</dbReference>
<evidence type="ECO:0000313" key="3">
    <source>
        <dbReference type="EMBL" id="ACC82964.1"/>
    </source>
</evidence>
<organism evidence="3 4">
    <name type="scientific">Nostoc punctiforme (strain ATCC 29133 / PCC 73102)</name>
    <dbReference type="NCBI Taxonomy" id="63737"/>
    <lineage>
        <taxon>Bacteria</taxon>
        <taxon>Bacillati</taxon>
        <taxon>Cyanobacteriota</taxon>
        <taxon>Cyanophyceae</taxon>
        <taxon>Nostocales</taxon>
        <taxon>Nostocaceae</taxon>
        <taxon>Nostoc</taxon>
    </lineage>
</organism>
<dbReference type="PhylomeDB" id="B2IWV8"/>
<protein>
    <recommendedName>
        <fullName evidence="2">Agenet-like domain-containing protein</fullName>
    </recommendedName>
</protein>
<feature type="signal peptide" evidence="1">
    <location>
        <begin position="1"/>
        <end position="25"/>
    </location>
</feature>